<name>A0ABR2DTW3_9ROSI</name>
<dbReference type="EMBL" id="JBBPBM010000023">
    <property type="protein sequence ID" value="KAK8546369.1"/>
    <property type="molecule type" value="Genomic_DNA"/>
</dbReference>
<gene>
    <name evidence="1" type="ORF">V6N12_027156</name>
</gene>
<protein>
    <submittedName>
        <fullName evidence="1">Uncharacterized protein</fullName>
    </submittedName>
</protein>
<dbReference type="Proteomes" id="UP001472677">
    <property type="component" value="Unassembled WGS sequence"/>
</dbReference>
<organism evidence="1 2">
    <name type="scientific">Hibiscus sabdariffa</name>
    <name type="common">roselle</name>
    <dbReference type="NCBI Taxonomy" id="183260"/>
    <lineage>
        <taxon>Eukaryota</taxon>
        <taxon>Viridiplantae</taxon>
        <taxon>Streptophyta</taxon>
        <taxon>Embryophyta</taxon>
        <taxon>Tracheophyta</taxon>
        <taxon>Spermatophyta</taxon>
        <taxon>Magnoliopsida</taxon>
        <taxon>eudicotyledons</taxon>
        <taxon>Gunneridae</taxon>
        <taxon>Pentapetalae</taxon>
        <taxon>rosids</taxon>
        <taxon>malvids</taxon>
        <taxon>Malvales</taxon>
        <taxon>Malvaceae</taxon>
        <taxon>Malvoideae</taxon>
        <taxon>Hibiscus</taxon>
    </lineage>
</organism>
<keyword evidence="2" id="KW-1185">Reference proteome</keyword>
<comment type="caution">
    <text evidence="1">The sequence shown here is derived from an EMBL/GenBank/DDBJ whole genome shotgun (WGS) entry which is preliminary data.</text>
</comment>
<evidence type="ECO:0000313" key="2">
    <source>
        <dbReference type="Proteomes" id="UP001472677"/>
    </source>
</evidence>
<proteinExistence type="predicted"/>
<accession>A0ABR2DTW3</accession>
<sequence length="200" mass="21617">MSSQTGLLYLLQATARVICKRHMISAVLVTCVAMFHNCKSFSFYIAGLSREEYLKDYHPARISVSFAKFGNREPPDTGKSFSEKCLDSSQTKSASIRTKIIGPSLKAGSRSWVDVVSGRADGSDLLRAQKLAQSENRGREAASRSLENMNLDGSNPVLAQCVAESEVNGGQKKVRASPGTSLLPISDQGVAWAHEPPLSP</sequence>
<reference evidence="1 2" key="1">
    <citation type="journal article" date="2024" name="G3 (Bethesda)">
        <title>Genome assembly of Hibiscus sabdariffa L. provides insights into metabolisms of medicinal natural products.</title>
        <authorList>
            <person name="Kim T."/>
        </authorList>
    </citation>
    <scope>NUCLEOTIDE SEQUENCE [LARGE SCALE GENOMIC DNA]</scope>
    <source>
        <strain evidence="1">TK-2024</strain>
        <tissue evidence="1">Old leaves</tissue>
    </source>
</reference>
<evidence type="ECO:0000313" key="1">
    <source>
        <dbReference type="EMBL" id="KAK8546369.1"/>
    </source>
</evidence>